<reference evidence="9" key="1">
    <citation type="submission" date="2020-01" db="EMBL/GenBank/DDBJ databases">
        <title>Genome Sequencing of Three Apophysomyces-Like Fungal Strains Confirms a Novel Fungal Genus in the Mucoromycota with divergent Burkholderia-like Endosymbiotic Bacteria.</title>
        <authorList>
            <person name="Stajich J.E."/>
            <person name="Macias A.M."/>
            <person name="Carter-House D."/>
            <person name="Lovett B."/>
            <person name="Kasson L.R."/>
            <person name="Berry K."/>
            <person name="Grigoriev I."/>
            <person name="Chang Y."/>
            <person name="Spatafora J."/>
            <person name="Kasson M.T."/>
        </authorList>
    </citation>
    <scope>NUCLEOTIDE SEQUENCE</scope>
    <source>
        <strain evidence="9">NRRL A-21654</strain>
    </source>
</reference>
<dbReference type="NCBIfam" id="NF008623">
    <property type="entry name" value="PRK11609.1"/>
    <property type="match status" value="1"/>
</dbReference>
<organism evidence="9 10">
    <name type="scientific">Apophysomyces ossiformis</name>
    <dbReference type="NCBI Taxonomy" id="679940"/>
    <lineage>
        <taxon>Eukaryota</taxon>
        <taxon>Fungi</taxon>
        <taxon>Fungi incertae sedis</taxon>
        <taxon>Mucoromycota</taxon>
        <taxon>Mucoromycotina</taxon>
        <taxon>Mucoromycetes</taxon>
        <taxon>Mucorales</taxon>
        <taxon>Mucorineae</taxon>
        <taxon>Mucoraceae</taxon>
        <taxon>Apophysomyces</taxon>
    </lineage>
</organism>
<dbReference type="InterPro" id="IPR000868">
    <property type="entry name" value="Isochorismatase-like_dom"/>
</dbReference>
<keyword evidence="4" id="KW-0378">Hydrolase</keyword>
<evidence type="ECO:0000256" key="5">
    <source>
        <dbReference type="ARBA" id="ARBA00037900"/>
    </source>
</evidence>
<proteinExistence type="inferred from homology"/>
<evidence type="ECO:0000256" key="7">
    <source>
        <dbReference type="ARBA" id="ARBA00043224"/>
    </source>
</evidence>
<dbReference type="OrthoDB" id="1739143at2759"/>
<evidence type="ECO:0000256" key="1">
    <source>
        <dbReference type="ARBA" id="ARBA00006336"/>
    </source>
</evidence>
<dbReference type="InterPro" id="IPR052347">
    <property type="entry name" value="Isochorismatase_Nicotinamidase"/>
</dbReference>
<evidence type="ECO:0000313" key="9">
    <source>
        <dbReference type="EMBL" id="KAF7725208.1"/>
    </source>
</evidence>
<comment type="similarity">
    <text evidence="1">Belongs to the isochorismatase family.</text>
</comment>
<keyword evidence="3" id="KW-0479">Metal-binding</keyword>
<feature type="domain" description="Isochorismatase-like" evidence="8">
    <location>
        <begin position="6"/>
        <end position="210"/>
    </location>
</feature>
<dbReference type="PANTHER" id="PTHR11080">
    <property type="entry name" value="PYRAZINAMIDASE/NICOTINAMIDASE"/>
    <property type="match status" value="1"/>
</dbReference>
<dbReference type="GO" id="GO:0046872">
    <property type="term" value="F:metal ion binding"/>
    <property type="evidence" value="ECO:0007669"/>
    <property type="project" value="UniProtKB-KW"/>
</dbReference>
<dbReference type="CDD" id="cd01011">
    <property type="entry name" value="nicotinamidase"/>
    <property type="match status" value="1"/>
</dbReference>
<dbReference type="GO" id="GO:0008936">
    <property type="term" value="F:nicotinamidase activity"/>
    <property type="evidence" value="ECO:0007669"/>
    <property type="project" value="UniProtKB-EC"/>
</dbReference>
<accession>A0A8H7BRU2</accession>
<dbReference type="Gene3D" id="3.40.50.850">
    <property type="entry name" value="Isochorismatase-like"/>
    <property type="match status" value="1"/>
</dbReference>
<dbReference type="PANTHER" id="PTHR11080:SF2">
    <property type="entry name" value="LD05707P"/>
    <property type="match status" value="1"/>
</dbReference>
<keyword evidence="10" id="KW-1185">Reference proteome</keyword>
<dbReference type="AlphaFoldDB" id="A0A8H7BRU2"/>
<evidence type="ECO:0000256" key="6">
    <source>
        <dbReference type="ARBA" id="ARBA00039017"/>
    </source>
</evidence>
<protein>
    <recommendedName>
        <fullName evidence="6">nicotinamidase</fullName>
        <ecNumber evidence="6">3.5.1.19</ecNumber>
    </recommendedName>
    <alternativeName>
        <fullName evidence="7">Nicotinamide deamidase</fullName>
    </alternativeName>
</protein>
<dbReference type="InterPro" id="IPR036380">
    <property type="entry name" value="Isochorismatase-like_sf"/>
</dbReference>
<sequence>MNEKVALILVDIQYDFLETGSLPVPEASKIMPVVNKLIRDIKAQGGLIVATQDWHPKDHVSFASNHSGKKVFDSITLQYEGQSSQQTLWPDHCVQGSKGAELCAEMDLSSIDFVVQKGANRFVDSYSAFADNQYAEITKLSKILHQHSIEMVIVVGLAADYCVKMTCLDGVKFGFHPILVKEGTRGVVPNDIEPTMAHLQSKGVEVTSINDPSFVSKYLSSGGTS</sequence>
<dbReference type="Proteomes" id="UP000605846">
    <property type="component" value="Unassembled WGS sequence"/>
</dbReference>
<dbReference type="EMBL" id="JABAYA010000102">
    <property type="protein sequence ID" value="KAF7725208.1"/>
    <property type="molecule type" value="Genomic_DNA"/>
</dbReference>
<evidence type="ECO:0000256" key="3">
    <source>
        <dbReference type="ARBA" id="ARBA00022723"/>
    </source>
</evidence>
<comment type="pathway">
    <text evidence="5">Cofactor biosynthesis; nicotinate biosynthesis; nicotinate from nicotinamide: step 1/1.</text>
</comment>
<gene>
    <name evidence="9" type="ORF">EC973_000374</name>
</gene>
<dbReference type="EC" id="3.5.1.19" evidence="6"/>
<keyword evidence="2" id="KW-0662">Pyridine nucleotide biosynthesis</keyword>
<dbReference type="GO" id="GO:0019363">
    <property type="term" value="P:pyridine nucleotide biosynthetic process"/>
    <property type="evidence" value="ECO:0007669"/>
    <property type="project" value="UniProtKB-KW"/>
</dbReference>
<name>A0A8H7BRU2_9FUNG</name>
<dbReference type="SUPFAM" id="SSF52499">
    <property type="entry name" value="Isochorismatase-like hydrolases"/>
    <property type="match status" value="1"/>
</dbReference>
<evidence type="ECO:0000259" key="8">
    <source>
        <dbReference type="Pfam" id="PF00857"/>
    </source>
</evidence>
<evidence type="ECO:0000256" key="4">
    <source>
        <dbReference type="ARBA" id="ARBA00022801"/>
    </source>
</evidence>
<comment type="caution">
    <text evidence="9">The sequence shown here is derived from an EMBL/GenBank/DDBJ whole genome shotgun (WGS) entry which is preliminary data.</text>
</comment>
<evidence type="ECO:0000313" key="10">
    <source>
        <dbReference type="Proteomes" id="UP000605846"/>
    </source>
</evidence>
<evidence type="ECO:0000256" key="2">
    <source>
        <dbReference type="ARBA" id="ARBA00022642"/>
    </source>
</evidence>
<dbReference type="Pfam" id="PF00857">
    <property type="entry name" value="Isochorismatase"/>
    <property type="match status" value="1"/>
</dbReference>